<evidence type="ECO:0000313" key="4">
    <source>
        <dbReference type="EMBL" id="OIW22866.1"/>
    </source>
</evidence>
<sequence>MSHPQKTFKDTVFHGKSILSVRRGTIAKTTLHTQLDRLHSTGRYDCFKLKWHPVYDDKSGWPVPPHLFWDSDIGKWIEAACYSLESVYDEVVDTAIQELVGMIRGAQGEDGYLNLHYTVVEPEPSKRWSNLRDMHELYNAGHLIEAALAHHDYYKNDLLLEPMLKYVSYIRKVFGPGAEQRHGYPGHPEIELALLRLYSATGLRDAYDLARYFLEERGNPKGQENKHYYDWEAEQRGDSPWKRPDPYPESRAYWYTQAHQPILEQQSVEGHSVRCVYLLTAVADMIRLDLVRQRSVQGTVQSSSNEQQTALPPLDWESWKTTALRLWDNMVDKKMYLTGGIGAIKQWEGFGIDFFLPQGTDEGGCYAETCASIGVMMLAERLLHLCDDSDPDRRYADVMELCLYNNVMTAMSLDGNAFTYVNQLASSNKDASARSEWFEVSCCPPNLTRLFGSLGGYLWDYGSTGDDAFVNVHLYTTATLTFPVNGRPFSLQQTSNWPWEGTVAFRANLPDSTTATIRLRLPLWCGDEFVLEPRPSNSDVSITKGGYLSLSPAYVAANPTFSLQIGGFKPRYVTPHPYTNQHTLTLARGPIIYCAEDVDNAWETNHFKDTAVSNTSAVTEESRVDESTGEEYIALKTPSWQRLLPSLSRQRSGEEPGFDASEEALGLERELVLVPYYFRANRTGKGQMRVGLPSCRH</sequence>
<evidence type="ECO:0000313" key="5">
    <source>
        <dbReference type="Proteomes" id="UP000182658"/>
    </source>
</evidence>
<dbReference type="Pfam" id="PF20736">
    <property type="entry name" value="Glyco_hydro127M"/>
    <property type="match status" value="1"/>
</dbReference>
<dbReference type="PANTHER" id="PTHR43465:SF2">
    <property type="entry name" value="DUF1680 DOMAIN PROTEIN (AFU_ORTHOLOGUE AFUA_1G08910)"/>
    <property type="match status" value="1"/>
</dbReference>
<keyword evidence="5" id="KW-1185">Reference proteome</keyword>
<dbReference type="InterPro" id="IPR049049">
    <property type="entry name" value="Beta-AFase-like_GH127_C"/>
</dbReference>
<organism evidence="4 5">
    <name type="scientific">Coniochaeta ligniaria NRRL 30616</name>
    <dbReference type="NCBI Taxonomy" id="1408157"/>
    <lineage>
        <taxon>Eukaryota</taxon>
        <taxon>Fungi</taxon>
        <taxon>Dikarya</taxon>
        <taxon>Ascomycota</taxon>
        <taxon>Pezizomycotina</taxon>
        <taxon>Sordariomycetes</taxon>
        <taxon>Sordariomycetidae</taxon>
        <taxon>Coniochaetales</taxon>
        <taxon>Coniochaetaceae</taxon>
        <taxon>Coniochaeta</taxon>
    </lineage>
</organism>
<dbReference type="SUPFAM" id="SSF48208">
    <property type="entry name" value="Six-hairpin glycosidases"/>
    <property type="match status" value="1"/>
</dbReference>
<dbReference type="InParanoid" id="A0A1J7J5U6"/>
<feature type="domain" description="Non-reducing end beta-L-arabinofuranosidase-like GH127 catalytic" evidence="1">
    <location>
        <begin position="22"/>
        <end position="454"/>
    </location>
</feature>
<dbReference type="STRING" id="1408157.A0A1J7J5U6"/>
<evidence type="ECO:0000259" key="3">
    <source>
        <dbReference type="Pfam" id="PF20737"/>
    </source>
</evidence>
<evidence type="ECO:0000259" key="2">
    <source>
        <dbReference type="Pfam" id="PF20736"/>
    </source>
</evidence>
<reference evidence="4 5" key="1">
    <citation type="submission" date="2016-10" db="EMBL/GenBank/DDBJ databases">
        <title>Draft genome sequence of Coniochaeta ligniaria NRRL30616, a lignocellulolytic fungus for bioabatement of inhibitors in plant biomass hydrolysates.</title>
        <authorList>
            <consortium name="DOE Joint Genome Institute"/>
            <person name="Jimenez D.J."/>
            <person name="Hector R.E."/>
            <person name="Riley R."/>
            <person name="Sun H."/>
            <person name="Grigoriev I.V."/>
            <person name="Van Elsas J.D."/>
            <person name="Nichols N.N."/>
        </authorList>
    </citation>
    <scope>NUCLEOTIDE SEQUENCE [LARGE SCALE GENOMIC DNA]</scope>
    <source>
        <strain evidence="4 5">NRRL 30616</strain>
    </source>
</reference>
<dbReference type="InterPro" id="IPR012878">
    <property type="entry name" value="Beta-AFase-like_GH127_cat"/>
</dbReference>
<dbReference type="EMBL" id="KV875110">
    <property type="protein sequence ID" value="OIW22866.1"/>
    <property type="molecule type" value="Genomic_DNA"/>
</dbReference>
<name>A0A1J7J5U6_9PEZI</name>
<proteinExistence type="predicted"/>
<dbReference type="InterPro" id="IPR049046">
    <property type="entry name" value="Beta-AFase-like_GH127_middle"/>
</dbReference>
<feature type="domain" description="Non-reducing end beta-L-arabinofuranosidase-like GH127 middle" evidence="2">
    <location>
        <begin position="470"/>
        <end position="550"/>
    </location>
</feature>
<gene>
    <name evidence="4" type="ORF">CONLIGDRAFT_719696</name>
</gene>
<protein>
    <submittedName>
        <fullName evidence="4">DUF1680-domain-containing protein</fullName>
    </submittedName>
</protein>
<feature type="domain" description="Non-reducing end beta-L-arabinofuranosidase-like GH127 C-terminal" evidence="3">
    <location>
        <begin position="573"/>
        <end position="690"/>
    </location>
</feature>
<dbReference type="InterPro" id="IPR049174">
    <property type="entry name" value="Beta-AFase-like"/>
</dbReference>
<dbReference type="PANTHER" id="PTHR43465">
    <property type="entry name" value="DUF1680 DOMAIN PROTEIN (AFU_ORTHOLOGUE AFUA_1G08910)"/>
    <property type="match status" value="1"/>
</dbReference>
<dbReference type="Pfam" id="PF07944">
    <property type="entry name" value="Beta-AFase-like_GH127_cat"/>
    <property type="match status" value="1"/>
</dbReference>
<dbReference type="GO" id="GO:0005975">
    <property type="term" value="P:carbohydrate metabolic process"/>
    <property type="evidence" value="ECO:0007669"/>
    <property type="project" value="InterPro"/>
</dbReference>
<dbReference type="AlphaFoldDB" id="A0A1J7J5U6"/>
<evidence type="ECO:0000259" key="1">
    <source>
        <dbReference type="Pfam" id="PF07944"/>
    </source>
</evidence>
<dbReference type="Proteomes" id="UP000182658">
    <property type="component" value="Unassembled WGS sequence"/>
</dbReference>
<dbReference type="OrthoDB" id="654211at2759"/>
<dbReference type="InterPro" id="IPR008928">
    <property type="entry name" value="6-hairpin_glycosidase_sf"/>
</dbReference>
<dbReference type="Pfam" id="PF20737">
    <property type="entry name" value="Glyco_hydro127C"/>
    <property type="match status" value="1"/>
</dbReference>
<accession>A0A1J7J5U6</accession>